<evidence type="ECO:0000313" key="2">
    <source>
        <dbReference type="EMBL" id="PFH38611.1"/>
    </source>
</evidence>
<feature type="region of interest" description="Disordered" evidence="1">
    <location>
        <begin position="788"/>
        <end position="817"/>
    </location>
</feature>
<name>A0A2A9MPJ4_BESBE</name>
<dbReference type="KEGG" id="bbes:BESB_009530"/>
<evidence type="ECO:0000313" key="3">
    <source>
        <dbReference type="Proteomes" id="UP000224006"/>
    </source>
</evidence>
<sequence length="1635" mass="173450">MHFLSSRQASSLLQTESGRSSRRRVVSCVRRPPAPLSALAPRAASAHLQQLAEETDAAFERGESSCVGDQAETGGGRAACGGPARLQRRGGDSPNRGSVSFRSKRPKVRLGVQLDQTFPWVADLPQGVAVRHLSCAANHVALLTEEGRIFVYKIRQHPWQGAGFDTWLPTTSVADRRFVHVEIKSLDFGDAPLDVLLDPAYAPRPCALTPPSHPSSAVNSSASREVPAGGERPEGEAPARGEDSEVANSGVENGATEEETCKAEGRERATPERKPEDPSRSSAPLAATTCRCASREEDATSLFGLAALDSEGNLWLGSNAHCCCERPQNTPAAVRPSSSPSSSYASSSSPSSSHSSASSGSPSSAAPRPASSPSAASAAADHTGGSEVRPAGSREASPVPVCSENRAEGEGAAAALEGERKKRRATSGSPGRLTCSCGGRRPRDSASRRDRRGDEAARGAEDCPEDDRNEGRATGPPRAFQHCPMRMEAIRLPVSQGAQGAMEERGACLFFSLADLSPVLPATTPLSQDGASSRQAPAPSAVSPLSSFPFFPPLRFAVLCQSRLYRKRYGLIIRGRTLSCRASPLPHVPAKVVCGSNADCGLLLFTNGVAYQWQASLSETGKVVPGLRKVEGSLKDQRIVDIFGAQSAPADLSASSLAPLAAGGRGATGGGEFFLLDSASVLHEYNFGLGHTPALASSSVFALAASANSRRPLIPQPIECTPFCFDLLYGHPAGDRRIPYRIENFPKLLAALPKSYLLFILSLTCVSPEAVLQKYLFLPPGESLAAPRPLAPPASSAAAVPPSAASSPAEDKSDRVQGDLRKAPTLQSAATPSSPSSLSSSSSAFLSRCVEHFMRLRQSEIALLYRTPRLSRAASREKASLELEQDVCVVRLHHPALGPLASAPSPAPSSSSPSSQETFAGLSSLRRDAAASVQDAGEFLLLVRRSGAVEALQKPLFAVRMWRRGLEGQLLEFGGRRRETLQAISKWHIQELLQLHGELRLGMHVPSSLAAAAAESLFASAAEDAPASAAARLCPASPCALQLHLRLLDMASASAAPFRLFSGSGYVILTRYRVRRSGEFLSSFTGAVAPDRLVRVPGERADDAPRAAAAARQEATASPHASGERMQVAEAREAGGRRVESGDPSRPASSFPAFAGSSRAQRAPSSRRLGILSPTSFSGSLALDSASRGARTRDEENEGSGLPEPLRLLAADLRRHACAAAAENPRLFVRLADLQRVLLGRAQRLLRRYLKESESSNGAAACETPRSAADDAPVPRHNTPEERGPRGDADRASLEREEREPGAEARVETLDEIVSAFVSDLVAHFTLMHARSSRQAKPGSRLSSRGERGLDGGSSLPRRHFGAGEVPGRAARRRAESDGDDDKGEAKRRRVSPYSSAGAALAREDAPRRRERRFRAHGDRADGSRFSESFSPSFNSAAAGVRTKEERMRLRQRATGRHAVLLEQARRRRLLRLKLAARRRQREESAATGGSAETRTGEQPAAVDSDSLRHREKLETGCGGAQHPEAGGETSAHTPQADGDRAGEETRDASGDARHVRHEEKGLQCKNGLENGLPEEAGTRGKTQEETEILDEGGGEGAGGSRALNFEQRRAARDAAVSPASLDCDPSASSADAVA</sequence>
<dbReference type="GeneID" id="40306015"/>
<feature type="region of interest" description="Disordered" evidence="1">
    <location>
        <begin position="62"/>
        <end position="102"/>
    </location>
</feature>
<feature type="region of interest" description="Disordered" evidence="1">
    <location>
        <begin position="899"/>
        <end position="919"/>
    </location>
</feature>
<feature type="compositionally biased region" description="Low complexity" evidence="1">
    <location>
        <begin position="788"/>
        <end position="808"/>
    </location>
</feature>
<feature type="compositionally biased region" description="Basic and acidic residues" evidence="1">
    <location>
        <begin position="1416"/>
        <end position="1425"/>
    </location>
</feature>
<proteinExistence type="predicted"/>
<dbReference type="VEuPathDB" id="ToxoDB:BESB_009530"/>
<feature type="region of interest" description="Disordered" evidence="1">
    <location>
        <begin position="1254"/>
        <end position="1307"/>
    </location>
</feature>
<feature type="compositionally biased region" description="Low complexity" evidence="1">
    <location>
        <begin position="1106"/>
        <end position="1117"/>
    </location>
</feature>
<feature type="compositionally biased region" description="Low complexity" evidence="1">
    <location>
        <begin position="899"/>
        <end position="915"/>
    </location>
</feature>
<feature type="region of interest" description="Disordered" evidence="1">
    <location>
        <begin position="326"/>
        <end position="481"/>
    </location>
</feature>
<feature type="region of interest" description="Disordered" evidence="1">
    <location>
        <begin position="1101"/>
        <end position="1203"/>
    </location>
</feature>
<feature type="region of interest" description="Disordered" evidence="1">
    <location>
        <begin position="207"/>
        <end position="288"/>
    </location>
</feature>
<feature type="compositionally biased region" description="Basic and acidic residues" evidence="1">
    <location>
        <begin position="1538"/>
        <end position="1563"/>
    </location>
</feature>
<keyword evidence="3" id="KW-1185">Reference proteome</keyword>
<organism evidence="2 3">
    <name type="scientific">Besnoitia besnoiti</name>
    <name type="common">Apicomplexan protozoan</name>
    <dbReference type="NCBI Taxonomy" id="94643"/>
    <lineage>
        <taxon>Eukaryota</taxon>
        <taxon>Sar</taxon>
        <taxon>Alveolata</taxon>
        <taxon>Apicomplexa</taxon>
        <taxon>Conoidasida</taxon>
        <taxon>Coccidia</taxon>
        <taxon>Eucoccidiorida</taxon>
        <taxon>Eimeriorina</taxon>
        <taxon>Sarcocystidae</taxon>
        <taxon>Besnoitia</taxon>
    </lineage>
</organism>
<feature type="compositionally biased region" description="Basic and acidic residues" evidence="1">
    <location>
        <begin position="1506"/>
        <end position="1515"/>
    </location>
</feature>
<feature type="compositionally biased region" description="Low complexity" evidence="1">
    <location>
        <begin position="331"/>
        <end position="380"/>
    </location>
</feature>
<evidence type="ECO:0000256" key="1">
    <source>
        <dbReference type="SAM" id="MobiDB-lite"/>
    </source>
</evidence>
<dbReference type="RefSeq" id="XP_029222620.1">
    <property type="nucleotide sequence ID" value="XM_029359707.1"/>
</dbReference>
<dbReference type="Proteomes" id="UP000224006">
    <property type="component" value="Chromosome I"/>
</dbReference>
<reference evidence="2 3" key="1">
    <citation type="submission" date="2017-09" db="EMBL/GenBank/DDBJ databases">
        <title>Genome sequencing of Besnoitia besnoiti strain Bb-Ger1.</title>
        <authorList>
            <person name="Schares G."/>
            <person name="Venepally P."/>
            <person name="Lorenzi H.A."/>
        </authorList>
    </citation>
    <scope>NUCLEOTIDE SEQUENCE [LARGE SCALE GENOMIC DNA]</scope>
    <source>
        <strain evidence="2 3">Bb-Ger1</strain>
    </source>
</reference>
<feature type="compositionally biased region" description="Low complexity" evidence="1">
    <location>
        <begin position="1144"/>
        <end position="1168"/>
    </location>
</feature>
<gene>
    <name evidence="2" type="ORF">BESB_009530</name>
</gene>
<comment type="caution">
    <text evidence="2">The sequence shown here is derived from an EMBL/GenBank/DDBJ whole genome shotgun (WGS) entry which is preliminary data.</text>
</comment>
<feature type="compositionally biased region" description="Basic and acidic residues" evidence="1">
    <location>
        <begin position="1278"/>
        <end position="1307"/>
    </location>
</feature>
<accession>A0A2A9MPJ4</accession>
<feature type="compositionally biased region" description="Low complexity" evidence="1">
    <location>
        <begin position="214"/>
        <end position="223"/>
    </location>
</feature>
<dbReference type="EMBL" id="NWUJ01000001">
    <property type="protein sequence ID" value="PFH38611.1"/>
    <property type="molecule type" value="Genomic_DNA"/>
</dbReference>
<feature type="compositionally biased region" description="Basic and acidic residues" evidence="1">
    <location>
        <begin position="1130"/>
        <end position="1143"/>
    </location>
</feature>
<feature type="region of interest" description="Disordered" evidence="1">
    <location>
        <begin position="1"/>
        <end position="26"/>
    </location>
</feature>
<feature type="region of interest" description="Disordered" evidence="1">
    <location>
        <begin position="1477"/>
        <end position="1635"/>
    </location>
</feature>
<feature type="compositionally biased region" description="Polar residues" evidence="1">
    <location>
        <begin position="1"/>
        <end position="18"/>
    </location>
</feature>
<dbReference type="OrthoDB" id="332359at2759"/>
<feature type="compositionally biased region" description="Basic and acidic residues" evidence="1">
    <location>
        <begin position="441"/>
        <end position="461"/>
    </location>
</feature>
<feature type="compositionally biased region" description="Basic and acidic residues" evidence="1">
    <location>
        <begin position="231"/>
        <end position="243"/>
    </location>
</feature>
<protein>
    <submittedName>
        <fullName evidence="2">Uncharacterized protein</fullName>
    </submittedName>
</protein>
<feature type="compositionally biased region" description="Basic and acidic residues" evidence="1">
    <location>
        <begin position="259"/>
        <end position="279"/>
    </location>
</feature>
<feature type="region of interest" description="Disordered" evidence="1">
    <location>
        <begin position="1331"/>
        <end position="1430"/>
    </location>
</feature>